<sequence>MLTLSYSSTALAAGAHDHWSKTMIKTTTTKMSGCGCRKVTSKRVCTYCNKVLETNVEYIKIANPSNACRGH</sequence>
<protein>
    <submittedName>
        <fullName evidence="1">Uncharacterized protein</fullName>
    </submittedName>
</protein>
<dbReference type="AlphaFoldDB" id="A0A7V7QKU4"/>
<name>A0A7V7QKU4_9FIRM</name>
<comment type="caution">
    <text evidence="1">The sequence shown here is derived from an EMBL/GenBank/DDBJ whole genome shotgun (WGS) entry which is preliminary data.</text>
</comment>
<dbReference type="EMBL" id="WAGX01000005">
    <property type="protein sequence ID" value="KAB1438494.1"/>
    <property type="molecule type" value="Genomic_DNA"/>
</dbReference>
<accession>A0A7V7QKU4</accession>
<keyword evidence="2" id="KW-1185">Reference proteome</keyword>
<evidence type="ECO:0000313" key="2">
    <source>
        <dbReference type="Proteomes" id="UP000461768"/>
    </source>
</evidence>
<organism evidence="1 2">
    <name type="scientific">Candidatus Galacturonatibacter soehngenii</name>
    <dbReference type="NCBI Taxonomy" id="2307010"/>
    <lineage>
        <taxon>Bacteria</taxon>
        <taxon>Bacillati</taxon>
        <taxon>Bacillota</taxon>
        <taxon>Clostridia</taxon>
        <taxon>Lachnospirales</taxon>
        <taxon>Lachnospiraceae</taxon>
        <taxon>Candidatus Galacturonatibacter</taxon>
    </lineage>
</organism>
<evidence type="ECO:0000313" key="1">
    <source>
        <dbReference type="EMBL" id="KAB1438494.1"/>
    </source>
</evidence>
<reference evidence="1 2" key="2">
    <citation type="submission" date="2020-02" db="EMBL/GenBank/DDBJ databases">
        <title>Candidatus Galacturonibacter soehngenii shows hetero-acetogenic catabolism of galacturonic acid but lacks a canonical carbon monoxide dehydrogenase/acetyl-CoA synthase complex.</title>
        <authorList>
            <person name="Diender M."/>
            <person name="Stouten G.R."/>
            <person name="Petersen J.F."/>
            <person name="Nielsen P.H."/>
            <person name="Dueholm M.S."/>
            <person name="Pronk J.T."/>
            <person name="Van Loosdrecht M.C.M."/>
        </authorList>
    </citation>
    <scope>NUCLEOTIDE SEQUENCE [LARGE SCALE GENOMIC DNA]</scope>
    <source>
        <strain evidence="1">GalUA</strain>
    </source>
</reference>
<gene>
    <name evidence="1" type="ORF">F7O84_13215</name>
</gene>
<proteinExistence type="predicted"/>
<dbReference type="RefSeq" id="WP_151146028.1">
    <property type="nucleotide sequence ID" value="NZ_WAGX01000005.1"/>
</dbReference>
<dbReference type="Proteomes" id="UP000461768">
    <property type="component" value="Unassembled WGS sequence"/>
</dbReference>
<reference evidence="1 2" key="1">
    <citation type="submission" date="2019-09" db="EMBL/GenBank/DDBJ databases">
        <authorList>
            <person name="Valk L.C."/>
        </authorList>
    </citation>
    <scope>NUCLEOTIDE SEQUENCE [LARGE SCALE GENOMIC DNA]</scope>
    <source>
        <strain evidence="1">GalUA</strain>
    </source>
</reference>